<feature type="compositionally biased region" description="Basic and acidic residues" evidence="1">
    <location>
        <begin position="1"/>
        <end position="16"/>
    </location>
</feature>
<feature type="compositionally biased region" description="Basic and acidic residues" evidence="1">
    <location>
        <begin position="94"/>
        <end position="103"/>
    </location>
</feature>
<sequence length="143" mass="15832">MSEPRSRAERNAEQRRKAATRSRAWRERRKAAGAPEARDIDAALAEAVSFYVARDGVNIAISPLALAAMARFVLERDGFDPVVAAAAVAARTARRAEHDDPHHMPSLSPGDPERLRPPKSGRWITPVSTMLKFVNDRAPRVDR</sequence>
<gene>
    <name evidence="2" type="ORF">GO014_07645</name>
</gene>
<comment type="caution">
    <text evidence="2">The sequence shown here is derived from an EMBL/GenBank/DDBJ whole genome shotgun (WGS) entry which is preliminary data.</text>
</comment>
<keyword evidence="3" id="KW-1185">Reference proteome</keyword>
<dbReference type="AlphaFoldDB" id="A0A7X3FQH1"/>
<evidence type="ECO:0000313" key="2">
    <source>
        <dbReference type="EMBL" id="MVS98891.1"/>
    </source>
</evidence>
<dbReference type="RefSeq" id="WP_157289731.1">
    <property type="nucleotide sequence ID" value="NZ_WQRF01000001.1"/>
</dbReference>
<name>A0A7X3FQH1_9HYPH</name>
<dbReference type="EMBL" id="WQRF01000001">
    <property type="protein sequence ID" value="MVS98891.1"/>
    <property type="molecule type" value="Genomic_DNA"/>
</dbReference>
<feature type="region of interest" description="Disordered" evidence="1">
    <location>
        <begin position="92"/>
        <end position="121"/>
    </location>
</feature>
<evidence type="ECO:0000313" key="3">
    <source>
        <dbReference type="Proteomes" id="UP000438106"/>
    </source>
</evidence>
<protein>
    <submittedName>
        <fullName evidence="2">Uncharacterized protein</fullName>
    </submittedName>
</protein>
<dbReference type="Proteomes" id="UP000438106">
    <property type="component" value="Unassembled WGS sequence"/>
</dbReference>
<accession>A0A7X3FQH1</accession>
<feature type="region of interest" description="Disordered" evidence="1">
    <location>
        <begin position="1"/>
        <end position="38"/>
    </location>
</feature>
<evidence type="ECO:0000256" key="1">
    <source>
        <dbReference type="SAM" id="MobiDB-lite"/>
    </source>
</evidence>
<proteinExistence type="predicted"/>
<organism evidence="2 3">
    <name type="scientific">Devosia marina</name>
    <dbReference type="NCBI Taxonomy" id="2683198"/>
    <lineage>
        <taxon>Bacteria</taxon>
        <taxon>Pseudomonadati</taxon>
        <taxon>Pseudomonadota</taxon>
        <taxon>Alphaproteobacteria</taxon>
        <taxon>Hyphomicrobiales</taxon>
        <taxon>Devosiaceae</taxon>
        <taxon>Devosia</taxon>
    </lineage>
</organism>
<reference evidence="2 3" key="1">
    <citation type="submission" date="2019-12" db="EMBL/GenBank/DDBJ databases">
        <title>Devosia maris sp. nov., isolated from the deep seawater.</title>
        <authorList>
            <person name="Liu Y."/>
        </authorList>
    </citation>
    <scope>NUCLEOTIDE SEQUENCE [LARGE SCALE GENOMIC DNA]</scope>
    <source>
        <strain evidence="2 3">L53-10-65</strain>
    </source>
</reference>